<name>A0A1D1ZK60_9ARAE</name>
<feature type="compositionally biased region" description="Basic and acidic residues" evidence="1">
    <location>
        <begin position="142"/>
        <end position="162"/>
    </location>
</feature>
<organism evidence="2">
    <name type="scientific">Anthurium amnicola</name>
    <dbReference type="NCBI Taxonomy" id="1678845"/>
    <lineage>
        <taxon>Eukaryota</taxon>
        <taxon>Viridiplantae</taxon>
        <taxon>Streptophyta</taxon>
        <taxon>Embryophyta</taxon>
        <taxon>Tracheophyta</taxon>
        <taxon>Spermatophyta</taxon>
        <taxon>Magnoliopsida</taxon>
        <taxon>Liliopsida</taxon>
        <taxon>Araceae</taxon>
        <taxon>Pothoideae</taxon>
        <taxon>Potheae</taxon>
        <taxon>Anthurium</taxon>
    </lineage>
</organism>
<feature type="compositionally biased region" description="Polar residues" evidence="1">
    <location>
        <begin position="79"/>
        <end position="95"/>
    </location>
</feature>
<evidence type="ECO:0000313" key="2">
    <source>
        <dbReference type="EMBL" id="JAT67201.1"/>
    </source>
</evidence>
<feature type="compositionally biased region" description="Polar residues" evidence="1">
    <location>
        <begin position="168"/>
        <end position="179"/>
    </location>
</feature>
<dbReference type="InterPro" id="IPR038947">
    <property type="entry name" value="At3g27210-like"/>
</dbReference>
<reference evidence="2" key="1">
    <citation type="submission" date="2015-07" db="EMBL/GenBank/DDBJ databases">
        <title>Transcriptome Assembly of Anthurium amnicola.</title>
        <authorList>
            <person name="Suzuki J."/>
        </authorList>
    </citation>
    <scope>NUCLEOTIDE SEQUENCE</scope>
</reference>
<feature type="region of interest" description="Disordered" evidence="1">
    <location>
        <begin position="1"/>
        <end position="52"/>
    </location>
</feature>
<evidence type="ECO:0000256" key="1">
    <source>
        <dbReference type="SAM" id="MobiDB-lite"/>
    </source>
</evidence>
<sequence>MGSCVSIHRDRPAMGARAGKAGAPNGEGLPSSGFDPKSNQAGAISGIRTPDFGSKDEIFFDSRAWLDSDCEDDFLSVNGDFTPSHGSTPNYQTGTPVKPQLDGTSFDGFPDTRSEPSPRKKLAEFLQETLPGEPPGNDDNILDGKLEMNGKSESNRSNKDQLPKSLDGTPNLSGANSIYSGKRTPNGAYKNGKEKRGNAMHCCLPSLVHSLSITERKKQMASPVPHTGG</sequence>
<protein>
    <submittedName>
        <fullName evidence="2">Uncharacterized protein At3g27210</fullName>
    </submittedName>
</protein>
<dbReference type="AlphaFoldDB" id="A0A1D1ZK60"/>
<accession>A0A1D1ZK60</accession>
<proteinExistence type="predicted"/>
<feature type="region of interest" description="Disordered" evidence="1">
    <location>
        <begin position="75"/>
        <end position="196"/>
    </location>
</feature>
<gene>
    <name evidence="2" type="primary">Y-2_1</name>
    <name evidence="2" type="ORF">g.5164</name>
</gene>
<feature type="compositionally biased region" description="Basic and acidic residues" evidence="1">
    <location>
        <begin position="110"/>
        <end position="123"/>
    </location>
</feature>
<dbReference type="PANTHER" id="PTHR34280:SF2">
    <property type="entry name" value="OS01G0920100 PROTEIN"/>
    <property type="match status" value="1"/>
</dbReference>
<dbReference type="PANTHER" id="PTHR34280">
    <property type="entry name" value="OS01G0920100 PROTEIN"/>
    <property type="match status" value="1"/>
</dbReference>
<dbReference type="EMBL" id="GDJX01000735">
    <property type="protein sequence ID" value="JAT67201.1"/>
    <property type="molecule type" value="Transcribed_RNA"/>
</dbReference>